<dbReference type="Proteomes" id="UP000054023">
    <property type="component" value="Unassembled WGS sequence"/>
</dbReference>
<dbReference type="InterPro" id="IPR014004">
    <property type="entry name" value="Transpt-assoc_nodulatn_dom_bac"/>
</dbReference>
<keyword evidence="5" id="KW-1185">Reference proteome</keyword>
<dbReference type="InterPro" id="IPR007055">
    <property type="entry name" value="BON_dom"/>
</dbReference>
<organism evidence="3 5">
    <name type="scientific">Nesterenkonia jeotgali</name>
    <dbReference type="NCBI Taxonomy" id="317018"/>
    <lineage>
        <taxon>Bacteria</taxon>
        <taxon>Bacillati</taxon>
        <taxon>Actinomycetota</taxon>
        <taxon>Actinomycetes</taxon>
        <taxon>Micrococcales</taxon>
        <taxon>Micrococcaceae</taxon>
        <taxon>Nesterenkonia</taxon>
    </lineage>
</organism>
<sequence length="99" mass="10843">MATAPPHQTDAARVTLAAPAPPEATHEMCSPGAVRRSVENALHRSQKQPAHLVIVTIVENTVVLRGRVKSRAEKKRAGLAAWASPEVLRVDNRLQIRHF</sequence>
<reference evidence="5" key="1">
    <citation type="submission" date="2015-12" db="EMBL/GenBank/DDBJ databases">
        <authorList>
            <person name="Nair G.R."/>
            <person name="Kaur G."/>
            <person name="Mayilraj S."/>
        </authorList>
    </citation>
    <scope>NUCLEOTIDE SEQUENCE [LARGE SCALE GENOMIC DNA]</scope>
    <source>
        <strain evidence="5">CD08_7</strain>
    </source>
</reference>
<proteinExistence type="predicted"/>
<dbReference type="OrthoDB" id="4949039at2"/>
<dbReference type="EMBL" id="LQBM01000001">
    <property type="protein sequence ID" value="KUG60619.1"/>
    <property type="molecule type" value="Genomic_DNA"/>
</dbReference>
<evidence type="ECO:0000256" key="1">
    <source>
        <dbReference type="SAM" id="MobiDB-lite"/>
    </source>
</evidence>
<dbReference type="RefSeq" id="WP_058887594.1">
    <property type="nucleotide sequence ID" value="NZ_BAAAKT010000001.1"/>
</dbReference>
<dbReference type="EMBL" id="JACJIH010000001">
    <property type="protein sequence ID" value="MBA8922531.1"/>
    <property type="molecule type" value="Genomic_DNA"/>
</dbReference>
<evidence type="ECO:0000313" key="5">
    <source>
        <dbReference type="Proteomes" id="UP000054023"/>
    </source>
</evidence>
<gene>
    <name evidence="3" type="ORF">AVL63_09765</name>
    <name evidence="4" type="ORF">HNR24_002464</name>
</gene>
<dbReference type="Proteomes" id="UP000546252">
    <property type="component" value="Unassembled WGS sequence"/>
</dbReference>
<evidence type="ECO:0000313" key="3">
    <source>
        <dbReference type="EMBL" id="KUG60619.1"/>
    </source>
</evidence>
<dbReference type="AlphaFoldDB" id="A0A0W8ILN0"/>
<dbReference type="SMART" id="SM00749">
    <property type="entry name" value="BON"/>
    <property type="match status" value="1"/>
</dbReference>
<reference evidence="4 6" key="3">
    <citation type="submission" date="2020-08" db="EMBL/GenBank/DDBJ databases">
        <title>Sequencing the genomes of 1000 actinobacteria strains.</title>
        <authorList>
            <person name="Klenk H.-P."/>
        </authorList>
    </citation>
    <scope>NUCLEOTIDE SEQUENCE [LARGE SCALE GENOMIC DNA]</scope>
    <source>
        <strain evidence="4 6">DSM 19081</strain>
    </source>
</reference>
<protein>
    <submittedName>
        <fullName evidence="4">Osmotically-inducible protein OsmY</fullName>
    </submittedName>
</protein>
<evidence type="ECO:0000259" key="2">
    <source>
        <dbReference type="PROSITE" id="PS50914"/>
    </source>
</evidence>
<comment type="caution">
    <text evidence="3">The sequence shown here is derived from an EMBL/GenBank/DDBJ whole genome shotgun (WGS) entry which is preliminary data.</text>
</comment>
<dbReference type="Pfam" id="PF04972">
    <property type="entry name" value="BON"/>
    <property type="match status" value="1"/>
</dbReference>
<name>A0A0W8ILN0_9MICC</name>
<evidence type="ECO:0000313" key="6">
    <source>
        <dbReference type="Proteomes" id="UP000546252"/>
    </source>
</evidence>
<reference evidence="3" key="2">
    <citation type="submission" date="2015-12" db="EMBL/GenBank/DDBJ databases">
        <authorList>
            <person name="Shamseldin A."/>
            <person name="Moawad H."/>
            <person name="Abd El-Rahim W.M."/>
            <person name="Sadowsky M.J."/>
        </authorList>
    </citation>
    <scope>NUCLEOTIDE SEQUENCE [LARGE SCALE GENOMIC DNA]</scope>
    <source>
        <strain evidence="3">CD08_7</strain>
    </source>
</reference>
<dbReference type="Gene3D" id="3.30.1340.30">
    <property type="match status" value="1"/>
</dbReference>
<feature type="domain" description="BON" evidence="2">
    <location>
        <begin position="30"/>
        <end position="98"/>
    </location>
</feature>
<feature type="region of interest" description="Disordered" evidence="1">
    <location>
        <begin position="1"/>
        <end position="31"/>
    </location>
</feature>
<accession>A0A0W8ILN0</accession>
<dbReference type="PROSITE" id="PS50914">
    <property type="entry name" value="BON"/>
    <property type="match status" value="1"/>
</dbReference>
<evidence type="ECO:0000313" key="4">
    <source>
        <dbReference type="EMBL" id="MBA8922531.1"/>
    </source>
</evidence>